<protein>
    <submittedName>
        <fullName evidence="1">Uncharacterized protein</fullName>
    </submittedName>
</protein>
<proteinExistence type="predicted"/>
<gene>
    <name evidence="1" type="ORF">DPEC_G00337900</name>
</gene>
<comment type="caution">
    <text evidence="1">The sequence shown here is derived from an EMBL/GenBank/DDBJ whole genome shotgun (WGS) entry which is preliminary data.</text>
</comment>
<dbReference type="EMBL" id="CM055761">
    <property type="protein sequence ID" value="KAJ7986240.1"/>
    <property type="molecule type" value="Genomic_DNA"/>
</dbReference>
<evidence type="ECO:0000313" key="1">
    <source>
        <dbReference type="EMBL" id="KAJ7986240.1"/>
    </source>
</evidence>
<name>A0ACC2F4J3_DALPE</name>
<sequence length="528" mass="59422">MQLITLCFTFALSLCTFVVVKCQDCSKDSFPRDLERNLDLSKLQDITSGNTLRLTCSIGYVGMSRFQCQTGTWKKQSGRPCERKSCGHPGDTPNGDFQLKDSDDFVFGARVEYSCKKGYQMVSRSTHRICLDQGWDNMIPICEAITCPVIRVNSDVVVIGESEDATFGNVIQFECQSNQKMLVGLSEIDCNHKGEWSGKVPTCEEIKCSAPEIANGRVNGAEQEYKENDLLKYSCFEKYIADGRTPRCTKIGNRAQWTPTPSCEKVKCLLSPIKGTEFTPSGQNVFSPGDDLIIKCQQGQWFFGTKLTEKRVRCNVDGTWSSPPNCEKITCDPPDDSLVQYSSWYGSWRRGDLKVTKDYRCKSGYKPTNGATYAECTNDGTWRPNPLCEEITCDPPQRSVLQYTQRPTKWVTGRFKDQIDYSCKPKFKPTNDATFAECTNDGTWTPNPLCEVEQKIEESCLPPRNGFLVKKDSRSPTFYYSCNEKFKPSTSGWWGVATCTDGKWTEIPTCIDKSPCRGIHDIPNANVS</sequence>
<keyword evidence="2" id="KW-1185">Reference proteome</keyword>
<reference evidence="1" key="1">
    <citation type="submission" date="2021-05" db="EMBL/GenBank/DDBJ databases">
        <authorList>
            <person name="Pan Q."/>
            <person name="Jouanno E."/>
            <person name="Zahm M."/>
            <person name="Klopp C."/>
            <person name="Cabau C."/>
            <person name="Louis A."/>
            <person name="Berthelot C."/>
            <person name="Parey E."/>
            <person name="Roest Crollius H."/>
            <person name="Montfort J."/>
            <person name="Robinson-Rechavi M."/>
            <person name="Bouchez O."/>
            <person name="Lampietro C."/>
            <person name="Lopez Roques C."/>
            <person name="Donnadieu C."/>
            <person name="Postlethwait J."/>
            <person name="Bobe J."/>
            <person name="Dillon D."/>
            <person name="Chandos A."/>
            <person name="von Hippel F."/>
            <person name="Guiguen Y."/>
        </authorList>
    </citation>
    <scope>NUCLEOTIDE SEQUENCE</scope>
    <source>
        <strain evidence="1">YG-Jan2019</strain>
    </source>
</reference>
<dbReference type="Proteomes" id="UP001157502">
    <property type="component" value="Chromosome 34"/>
</dbReference>
<organism evidence="1 2">
    <name type="scientific">Dallia pectoralis</name>
    <name type="common">Alaska blackfish</name>
    <dbReference type="NCBI Taxonomy" id="75939"/>
    <lineage>
        <taxon>Eukaryota</taxon>
        <taxon>Metazoa</taxon>
        <taxon>Chordata</taxon>
        <taxon>Craniata</taxon>
        <taxon>Vertebrata</taxon>
        <taxon>Euteleostomi</taxon>
        <taxon>Actinopterygii</taxon>
        <taxon>Neopterygii</taxon>
        <taxon>Teleostei</taxon>
        <taxon>Protacanthopterygii</taxon>
        <taxon>Esociformes</taxon>
        <taxon>Umbridae</taxon>
        <taxon>Dallia</taxon>
    </lineage>
</organism>
<evidence type="ECO:0000313" key="2">
    <source>
        <dbReference type="Proteomes" id="UP001157502"/>
    </source>
</evidence>
<accession>A0ACC2F4J3</accession>